<evidence type="ECO:0000256" key="1">
    <source>
        <dbReference type="ARBA" id="ARBA00001946"/>
    </source>
</evidence>
<dbReference type="EMBL" id="VHLH01000005">
    <property type="protein sequence ID" value="TPW30653.1"/>
    <property type="molecule type" value="Genomic_DNA"/>
</dbReference>
<evidence type="ECO:0000256" key="12">
    <source>
        <dbReference type="PIRNR" id="PIRNR000853"/>
    </source>
</evidence>
<feature type="binding site" evidence="13">
    <location>
        <position position="782"/>
    </location>
    <ligand>
        <name>substrate</name>
    </ligand>
</feature>
<evidence type="ECO:0000313" key="18">
    <source>
        <dbReference type="EMBL" id="TPW30653.1"/>
    </source>
</evidence>
<comment type="caution">
    <text evidence="18">The sequence shown here is derived from an EMBL/GenBank/DDBJ whole genome shotgun (WGS) entry which is preliminary data.</text>
</comment>
<evidence type="ECO:0000256" key="2">
    <source>
        <dbReference type="ARBA" id="ARBA00003144"/>
    </source>
</evidence>
<evidence type="ECO:0000256" key="3">
    <source>
        <dbReference type="ARBA" id="ARBA00007837"/>
    </source>
</evidence>
<dbReference type="Pfam" id="PF02896">
    <property type="entry name" value="PEP-utilizers_C"/>
    <property type="match status" value="1"/>
</dbReference>
<keyword evidence="18" id="KW-0670">Pyruvate</keyword>
<evidence type="ECO:0000256" key="5">
    <source>
        <dbReference type="ARBA" id="ARBA00020138"/>
    </source>
</evidence>
<dbReference type="Proteomes" id="UP000320314">
    <property type="component" value="Unassembled WGS sequence"/>
</dbReference>
<dbReference type="PIRSF" id="PIRSF000853">
    <property type="entry name" value="PPDK"/>
    <property type="match status" value="1"/>
</dbReference>
<proteinExistence type="inferred from homology"/>
<evidence type="ECO:0000256" key="11">
    <source>
        <dbReference type="ARBA" id="ARBA00022842"/>
    </source>
</evidence>
<feature type="binding site" evidence="14">
    <location>
        <position position="759"/>
    </location>
    <ligand>
        <name>Mg(2+)</name>
        <dbReference type="ChEBI" id="CHEBI:18420"/>
    </ligand>
</feature>
<keyword evidence="6 18" id="KW-0808">Transferase</keyword>
<evidence type="ECO:0000259" key="15">
    <source>
        <dbReference type="Pfam" id="PF00391"/>
    </source>
</evidence>
<dbReference type="GO" id="GO:0046872">
    <property type="term" value="F:metal ion binding"/>
    <property type="evidence" value="ECO:0007669"/>
    <property type="project" value="UniProtKB-UniRule"/>
</dbReference>
<feature type="domain" description="Pyruvate phosphate dikinase AMP/ATP-binding" evidence="16">
    <location>
        <begin position="62"/>
        <end position="291"/>
    </location>
</feature>
<dbReference type="InterPro" id="IPR018274">
    <property type="entry name" value="PEP_util_AS"/>
</dbReference>
<feature type="domain" description="Pyruvate phosphate dikinase AMP/ATP-binding" evidence="16">
    <location>
        <begin position="21"/>
        <end position="58"/>
    </location>
</feature>
<feature type="domain" description="PEP-utilising enzyme C-terminal" evidence="17">
    <location>
        <begin position="535"/>
        <end position="883"/>
    </location>
</feature>
<feature type="binding site" evidence="13">
    <location>
        <position position="781"/>
    </location>
    <ligand>
        <name>substrate</name>
    </ligand>
</feature>
<comment type="catalytic activity">
    <reaction evidence="12">
        <text>pyruvate + phosphate + ATP = phosphoenolpyruvate + AMP + diphosphate + H(+)</text>
        <dbReference type="Rhea" id="RHEA:10756"/>
        <dbReference type="ChEBI" id="CHEBI:15361"/>
        <dbReference type="ChEBI" id="CHEBI:15378"/>
        <dbReference type="ChEBI" id="CHEBI:30616"/>
        <dbReference type="ChEBI" id="CHEBI:33019"/>
        <dbReference type="ChEBI" id="CHEBI:43474"/>
        <dbReference type="ChEBI" id="CHEBI:58702"/>
        <dbReference type="ChEBI" id="CHEBI:456215"/>
        <dbReference type="EC" id="2.7.9.1"/>
    </reaction>
</comment>
<evidence type="ECO:0000256" key="4">
    <source>
        <dbReference type="ARBA" id="ARBA00011994"/>
    </source>
</evidence>
<dbReference type="SUPFAM" id="SSF56059">
    <property type="entry name" value="Glutathione synthetase ATP-binding domain-like"/>
    <property type="match status" value="1"/>
</dbReference>
<dbReference type="Pfam" id="PF00391">
    <property type="entry name" value="PEP-utilizers"/>
    <property type="match status" value="1"/>
</dbReference>
<dbReference type="InterPro" id="IPR000121">
    <property type="entry name" value="PEP_util_C"/>
</dbReference>
<dbReference type="NCBIfam" id="NF004531">
    <property type="entry name" value="PRK05878.1"/>
    <property type="match status" value="1"/>
</dbReference>
<accession>A0A506U8H3</accession>
<dbReference type="PROSITE" id="PS00370">
    <property type="entry name" value="PEP_ENZYMES_PHOS_SITE"/>
    <property type="match status" value="1"/>
</dbReference>
<dbReference type="InterPro" id="IPR036637">
    <property type="entry name" value="Phosphohistidine_dom_sf"/>
</dbReference>
<evidence type="ECO:0000256" key="14">
    <source>
        <dbReference type="PIRSR" id="PIRSR000853-3"/>
    </source>
</evidence>
<evidence type="ECO:0000259" key="17">
    <source>
        <dbReference type="Pfam" id="PF02896"/>
    </source>
</evidence>
<dbReference type="AlphaFoldDB" id="A0A506U8H3"/>
<name>A0A506U8H3_9HYPH</name>
<feature type="domain" description="Pyruvate phosphate dikinase AMP/ATP-binding" evidence="16">
    <location>
        <begin position="318"/>
        <end position="371"/>
    </location>
</feature>
<evidence type="ECO:0000256" key="9">
    <source>
        <dbReference type="ARBA" id="ARBA00022777"/>
    </source>
</evidence>
<feature type="binding site" evidence="13">
    <location>
        <position position="575"/>
    </location>
    <ligand>
        <name>substrate</name>
    </ligand>
</feature>
<dbReference type="Pfam" id="PF01326">
    <property type="entry name" value="PPDK_N"/>
    <property type="match status" value="3"/>
</dbReference>
<keyword evidence="10" id="KW-0067">ATP-binding</keyword>
<feature type="binding site" evidence="13">
    <location>
        <position position="631"/>
    </location>
    <ligand>
        <name>substrate</name>
    </ligand>
</feature>
<evidence type="ECO:0000256" key="10">
    <source>
        <dbReference type="ARBA" id="ARBA00022840"/>
    </source>
</evidence>
<comment type="function">
    <text evidence="2">Catalyzes the reversible phosphorylation of pyruvate and phosphate.</text>
</comment>
<dbReference type="InterPro" id="IPR015813">
    <property type="entry name" value="Pyrv/PenolPyrv_kinase-like_dom"/>
</dbReference>
<keyword evidence="11 14" id="KW-0460">Magnesium</keyword>
<feature type="binding site" evidence="14">
    <location>
        <position position="783"/>
    </location>
    <ligand>
        <name>Mg(2+)</name>
        <dbReference type="ChEBI" id="CHEBI:18420"/>
    </ligand>
</feature>
<dbReference type="PROSITE" id="PS00742">
    <property type="entry name" value="PEP_ENZYMES_2"/>
    <property type="match status" value="1"/>
</dbReference>
<feature type="domain" description="PEP-utilising enzyme mobile" evidence="15">
    <location>
        <begin position="438"/>
        <end position="517"/>
    </location>
</feature>
<dbReference type="NCBIfam" id="TIGR01828">
    <property type="entry name" value="pyru_phos_dikin"/>
    <property type="match status" value="1"/>
</dbReference>
<comment type="similarity">
    <text evidence="3 12">Belongs to the PEP-utilizing enzyme family.</text>
</comment>
<dbReference type="RefSeq" id="WP_141165792.1">
    <property type="nucleotide sequence ID" value="NZ_VHLH01000005.1"/>
</dbReference>
<dbReference type="EC" id="2.7.9.1" evidence="4 12"/>
<comment type="cofactor">
    <cofactor evidence="1 12 14">
        <name>Mg(2+)</name>
        <dbReference type="ChEBI" id="CHEBI:18420"/>
    </cofactor>
</comment>
<feature type="binding site" evidence="13">
    <location>
        <position position="783"/>
    </location>
    <ligand>
        <name>substrate</name>
    </ligand>
</feature>
<dbReference type="PANTHER" id="PTHR22931:SF9">
    <property type="entry name" value="PYRUVATE, PHOSPHATE DIKINASE 1, CHLOROPLASTIC"/>
    <property type="match status" value="1"/>
</dbReference>
<dbReference type="Gene3D" id="1.10.189.10">
    <property type="entry name" value="Pyruvate Phosphate Dikinase, domain 2"/>
    <property type="match status" value="1"/>
</dbReference>
<dbReference type="GO" id="GO:0005524">
    <property type="term" value="F:ATP binding"/>
    <property type="evidence" value="ECO:0007669"/>
    <property type="project" value="UniProtKB-UniRule"/>
</dbReference>
<dbReference type="InterPro" id="IPR010121">
    <property type="entry name" value="Pyruvate_phosphate_dikinase"/>
</dbReference>
<evidence type="ECO:0000256" key="8">
    <source>
        <dbReference type="ARBA" id="ARBA00022741"/>
    </source>
</evidence>
<feature type="binding site" evidence="13">
    <location>
        <position position="780"/>
    </location>
    <ligand>
        <name>substrate</name>
    </ligand>
</feature>
<dbReference type="PANTHER" id="PTHR22931">
    <property type="entry name" value="PHOSPHOENOLPYRUVATE DIKINASE-RELATED"/>
    <property type="match status" value="1"/>
</dbReference>
<gene>
    <name evidence="18" type="ORF">FJU11_04290</name>
</gene>
<dbReference type="GO" id="GO:0016301">
    <property type="term" value="F:kinase activity"/>
    <property type="evidence" value="ECO:0007669"/>
    <property type="project" value="UniProtKB-UniRule"/>
</dbReference>
<dbReference type="InterPro" id="IPR008279">
    <property type="entry name" value="PEP-util_enz_mobile_dom"/>
</dbReference>
<dbReference type="OrthoDB" id="9765468at2"/>
<dbReference type="Gene3D" id="3.30.1490.20">
    <property type="entry name" value="ATP-grasp fold, A domain"/>
    <property type="match status" value="1"/>
</dbReference>
<evidence type="ECO:0000313" key="19">
    <source>
        <dbReference type="Proteomes" id="UP000320314"/>
    </source>
</evidence>
<dbReference type="InterPro" id="IPR002192">
    <property type="entry name" value="PPDK_AMP/ATP-bd"/>
</dbReference>
<protein>
    <recommendedName>
        <fullName evidence="5 12">Pyruvate, phosphate dikinase</fullName>
        <ecNumber evidence="4 12">2.7.9.1</ecNumber>
    </recommendedName>
</protein>
<evidence type="ECO:0000256" key="13">
    <source>
        <dbReference type="PIRSR" id="PIRSR000853-2"/>
    </source>
</evidence>
<organism evidence="18 19">
    <name type="scientific">Pararhizobium mangrovi</name>
    <dbReference type="NCBI Taxonomy" id="2590452"/>
    <lineage>
        <taxon>Bacteria</taxon>
        <taxon>Pseudomonadati</taxon>
        <taxon>Pseudomonadota</taxon>
        <taxon>Alphaproteobacteria</taxon>
        <taxon>Hyphomicrobiales</taxon>
        <taxon>Rhizobiaceae</taxon>
        <taxon>Rhizobium/Agrobacterium group</taxon>
        <taxon>Pararhizobium</taxon>
    </lineage>
</organism>
<dbReference type="InterPro" id="IPR013815">
    <property type="entry name" value="ATP_grasp_subdomain_1"/>
</dbReference>
<feature type="binding site" evidence="13">
    <location>
        <position position="759"/>
    </location>
    <ligand>
        <name>substrate</name>
    </ligand>
</feature>
<dbReference type="InterPro" id="IPR040442">
    <property type="entry name" value="Pyrv_kinase-like_dom_sf"/>
</dbReference>
<dbReference type="Gene3D" id="3.20.20.60">
    <property type="entry name" value="Phosphoenolpyruvate-binding domains"/>
    <property type="match status" value="1"/>
</dbReference>
<dbReference type="InterPro" id="IPR023151">
    <property type="entry name" value="PEP_util_CS"/>
</dbReference>
<reference evidence="18 19" key="1">
    <citation type="submission" date="2019-06" db="EMBL/GenBank/DDBJ databases">
        <authorList>
            <person name="Li M."/>
        </authorList>
    </citation>
    <scope>NUCLEOTIDE SEQUENCE [LARGE SCALE GENOMIC DNA]</scope>
    <source>
        <strain evidence="18 19">BGMRC6574</strain>
    </source>
</reference>
<dbReference type="SUPFAM" id="SSF51621">
    <property type="entry name" value="Phosphoenolpyruvate/pyruvate domain"/>
    <property type="match status" value="1"/>
</dbReference>
<keyword evidence="7 14" id="KW-0479">Metal-binding</keyword>
<dbReference type="SUPFAM" id="SSF52009">
    <property type="entry name" value="Phosphohistidine domain"/>
    <property type="match status" value="1"/>
</dbReference>
<dbReference type="Gene3D" id="1.20.80.30">
    <property type="match status" value="1"/>
</dbReference>
<sequence>MTKLIYAFGRGRAEGDARQTALLGGKGAALAEMSRIGLPVPPGLTLTSDVCRQFYEGGHVLPAGLMGQVKAGLATLGAQTGQRFAGTTAPLLLSVRSGAARSMPGMLDTVLNIGLNDETVVALGANSGDPRFAFDSYRRLLQRYGDTVMGVDQGVFEEIVREACHDAGVESEAGLAASALKSLVARFKAAIEAEAGMPFPQDAHTQLSGAISAVLSSWMSSRAIAYRRLNDIPEMPGTAVTLQAMVFGNRGRHSATGVAFTRDPSTGERRLYGEYLPGAQGEDVVAGTHTPLALTDAAPSSAERPAGRSLARAMPETFKAFAAACDRLERHYRDVQEVEFTIEEGRLWILQTRRAKRTAQAGLRIAVEMVDEGLINEREAVSRVDPASLEHLLHPMVDPNGAVDVVAAGLPASPGAAAGEIVFTSEEAMARAAKGIATVLVRPETSPDDIRGMNAAEAILTTRGGMTSHAAVIARGMGKPCVTGAASLRLDVEAGRLTGGGFDLKAGDIVTLDGSGGRVLAGTVEMIKPEPSGAFARLLGWADTIRRLRVRGNAETPADARAAHRFGAEGIGLCRTEHMVFEGERARLMREVILAPDEAGRRASLAELLPLQRADFVELFEIMQGQPVTIRLLDPPLHEFLPGSEEEITEVARGMRVPAERLRRRIAELGESNPMLGHRGCRLAISYPEIAEMQAQAILEAATEAAARTGAPVVPEIMVPLVSLRRELDFVKARVDAVAEAVAVQTGIRVEYLVGTMIELPRAALRADAIAETAEFFSFGTNDLTQTTLGISRDDSAAFLPDYLREGIIERDPFVTIDVDGVGDLMRMASERGRAVRPELRLGISGEHGGDPASIRFCEEIGLDYVSCSPYRVPIARLAAAQSAIAAEAARLSHKDV</sequence>
<evidence type="ECO:0000256" key="6">
    <source>
        <dbReference type="ARBA" id="ARBA00022679"/>
    </source>
</evidence>
<dbReference type="GO" id="GO:0050242">
    <property type="term" value="F:pyruvate, phosphate dikinase activity"/>
    <property type="evidence" value="ECO:0007669"/>
    <property type="project" value="UniProtKB-UniRule"/>
</dbReference>
<evidence type="ECO:0000256" key="7">
    <source>
        <dbReference type="ARBA" id="ARBA00022723"/>
    </source>
</evidence>
<dbReference type="Gene3D" id="3.50.30.10">
    <property type="entry name" value="Phosphohistidine domain"/>
    <property type="match status" value="1"/>
</dbReference>
<keyword evidence="9 18" id="KW-0418">Kinase</keyword>
<keyword evidence="8" id="KW-0547">Nucleotide-binding</keyword>
<keyword evidence="19" id="KW-1185">Reference proteome</keyword>
<evidence type="ECO:0000259" key="16">
    <source>
        <dbReference type="Pfam" id="PF01326"/>
    </source>
</evidence>
<dbReference type="Gene3D" id="3.30.470.20">
    <property type="entry name" value="ATP-grasp fold, B domain"/>
    <property type="match status" value="1"/>
</dbReference>